<gene>
    <name evidence="2" type="ORF">I5907_16900</name>
</gene>
<comment type="caution">
    <text evidence="2">The sequence shown here is derived from an EMBL/GenBank/DDBJ whole genome shotgun (WGS) entry which is preliminary data.</text>
</comment>
<name>A0A931GYY1_9BACT</name>
<evidence type="ECO:0000313" key="2">
    <source>
        <dbReference type="EMBL" id="MBG9377922.1"/>
    </source>
</evidence>
<keyword evidence="1" id="KW-1133">Transmembrane helix</keyword>
<proteinExistence type="predicted"/>
<reference evidence="2" key="1">
    <citation type="submission" date="2020-11" db="EMBL/GenBank/DDBJ databases">
        <title>Bacterial whole genome sequence for Panacibacter sp. DH6.</title>
        <authorList>
            <person name="Le V."/>
            <person name="Ko S."/>
            <person name="Ahn C.-Y."/>
            <person name="Oh H.-M."/>
        </authorList>
    </citation>
    <scope>NUCLEOTIDE SEQUENCE</scope>
    <source>
        <strain evidence="2">DH6</strain>
    </source>
</reference>
<keyword evidence="1" id="KW-0812">Transmembrane</keyword>
<evidence type="ECO:0000313" key="3">
    <source>
        <dbReference type="Proteomes" id="UP000628448"/>
    </source>
</evidence>
<dbReference type="Proteomes" id="UP000628448">
    <property type="component" value="Unassembled WGS sequence"/>
</dbReference>
<protein>
    <submittedName>
        <fullName evidence="2">Uncharacterized protein</fullName>
    </submittedName>
</protein>
<dbReference type="RefSeq" id="WP_196991983.1">
    <property type="nucleotide sequence ID" value="NZ_JADWYR010000002.1"/>
</dbReference>
<feature type="transmembrane region" description="Helical" evidence="1">
    <location>
        <begin position="12"/>
        <end position="34"/>
    </location>
</feature>
<evidence type="ECO:0000256" key="1">
    <source>
        <dbReference type="SAM" id="Phobius"/>
    </source>
</evidence>
<dbReference type="EMBL" id="JADWYR010000002">
    <property type="protein sequence ID" value="MBG9377922.1"/>
    <property type="molecule type" value="Genomic_DNA"/>
</dbReference>
<accession>A0A931GYY1</accession>
<keyword evidence="1" id="KW-0472">Membrane</keyword>
<sequence length="61" mass="6875">MEASQLSNIDAASFFAGMFTTVIIAALAVIILYFRFNAWKQKNAASSYLDNHQHYTANMQQ</sequence>
<dbReference type="AlphaFoldDB" id="A0A931GYY1"/>
<organism evidence="2 3">
    <name type="scientific">Panacibacter microcysteis</name>
    <dbReference type="NCBI Taxonomy" id="2793269"/>
    <lineage>
        <taxon>Bacteria</taxon>
        <taxon>Pseudomonadati</taxon>
        <taxon>Bacteroidota</taxon>
        <taxon>Chitinophagia</taxon>
        <taxon>Chitinophagales</taxon>
        <taxon>Chitinophagaceae</taxon>
        <taxon>Panacibacter</taxon>
    </lineage>
</organism>
<keyword evidence="3" id="KW-1185">Reference proteome</keyword>